<dbReference type="Proteomes" id="UP000288058">
    <property type="component" value="Unassembled WGS sequence"/>
</dbReference>
<feature type="signal peptide" evidence="1">
    <location>
        <begin position="1"/>
        <end position="22"/>
    </location>
</feature>
<dbReference type="AlphaFoldDB" id="A0A432YYX7"/>
<evidence type="ECO:0000313" key="2">
    <source>
        <dbReference type="EMBL" id="RUO68838.1"/>
    </source>
</evidence>
<keyword evidence="1" id="KW-0732">Signal</keyword>
<proteinExistence type="predicted"/>
<name>A0A432YYX7_9GAMM</name>
<gene>
    <name evidence="2" type="ORF">CWI78_07950</name>
</gene>
<feature type="chain" id="PRO_5019348442" description="Adhesin domain-containing protein" evidence="1">
    <location>
        <begin position="23"/>
        <end position="214"/>
    </location>
</feature>
<evidence type="ECO:0000313" key="3">
    <source>
        <dbReference type="Proteomes" id="UP000288058"/>
    </source>
</evidence>
<keyword evidence="3" id="KW-1185">Reference proteome</keyword>
<reference evidence="3" key="1">
    <citation type="journal article" date="2018" name="Front. Microbiol.">
        <title>Genome-Based Analysis Reveals the Taxonomy and Diversity of the Family Idiomarinaceae.</title>
        <authorList>
            <person name="Liu Y."/>
            <person name="Lai Q."/>
            <person name="Shao Z."/>
        </authorList>
    </citation>
    <scope>NUCLEOTIDE SEQUENCE [LARGE SCALE GENOMIC DNA]</scope>
    <source>
        <strain evidence="3">R22</strain>
    </source>
</reference>
<dbReference type="OrthoDB" id="6239971at2"/>
<dbReference type="RefSeq" id="WP_126781951.1">
    <property type="nucleotide sequence ID" value="NZ_PIQC01000005.1"/>
</dbReference>
<organism evidence="2 3">
    <name type="scientific">Idiomarina ramblicola</name>
    <dbReference type="NCBI Taxonomy" id="263724"/>
    <lineage>
        <taxon>Bacteria</taxon>
        <taxon>Pseudomonadati</taxon>
        <taxon>Pseudomonadota</taxon>
        <taxon>Gammaproteobacteria</taxon>
        <taxon>Alteromonadales</taxon>
        <taxon>Idiomarinaceae</taxon>
        <taxon>Idiomarina</taxon>
    </lineage>
</organism>
<evidence type="ECO:0008006" key="4">
    <source>
        <dbReference type="Google" id="ProtNLM"/>
    </source>
</evidence>
<dbReference type="EMBL" id="PIQC01000005">
    <property type="protein sequence ID" value="RUO68838.1"/>
    <property type="molecule type" value="Genomic_DNA"/>
</dbReference>
<protein>
    <recommendedName>
        <fullName evidence="4">Adhesin domain-containing protein</fullName>
    </recommendedName>
</protein>
<comment type="caution">
    <text evidence="2">The sequence shown here is derived from an EMBL/GenBank/DDBJ whole genome shotgun (WGS) entry which is preliminary data.</text>
</comment>
<sequence>MMKHKIWPLTLGFIGLVTVSTAAFSATESERTLNSSYIVNSDTDIHLDATVGTVELSVTDGDAVEVELRVESDDNGWFASGGELEKVLIKGERDGNRLEISATPNDDMSQHWIVSVPKTRSLSVNLGVGEIEGDLPFTDVDVDLGVGDISLNLANGEYKRVEASVGVGDTSLRNFGNTQENRMIVTSESSYRGNGSVSIQVEVGVGDVTLSKSN</sequence>
<evidence type="ECO:0000256" key="1">
    <source>
        <dbReference type="SAM" id="SignalP"/>
    </source>
</evidence>
<accession>A0A432YYX7</accession>